<dbReference type="PROSITE" id="PS00523">
    <property type="entry name" value="SULFATASE_1"/>
    <property type="match status" value="1"/>
</dbReference>
<reference evidence="6" key="1">
    <citation type="journal article" date="2014" name="Front. Microbiol.">
        <title>High frequency of phylogenetically diverse reductive dehalogenase-homologous genes in deep subseafloor sedimentary metagenomes.</title>
        <authorList>
            <person name="Kawai M."/>
            <person name="Futagami T."/>
            <person name="Toyoda A."/>
            <person name="Takaki Y."/>
            <person name="Nishi S."/>
            <person name="Hori S."/>
            <person name="Arai W."/>
            <person name="Tsubouchi T."/>
            <person name="Morono Y."/>
            <person name="Uchiyama I."/>
            <person name="Ito T."/>
            <person name="Fujiyama A."/>
            <person name="Inagaki F."/>
            <person name="Takami H."/>
        </authorList>
    </citation>
    <scope>NUCLEOTIDE SEQUENCE</scope>
    <source>
        <strain evidence="6">Expedition CK06-06</strain>
    </source>
</reference>
<organism evidence="6">
    <name type="scientific">marine sediment metagenome</name>
    <dbReference type="NCBI Taxonomy" id="412755"/>
    <lineage>
        <taxon>unclassified sequences</taxon>
        <taxon>metagenomes</taxon>
        <taxon>ecological metagenomes</taxon>
    </lineage>
</organism>
<evidence type="ECO:0000256" key="2">
    <source>
        <dbReference type="ARBA" id="ARBA00022723"/>
    </source>
</evidence>
<dbReference type="InterPro" id="IPR050738">
    <property type="entry name" value="Sulfatase"/>
</dbReference>
<keyword evidence="2" id="KW-0479">Metal-binding</keyword>
<gene>
    <name evidence="6" type="ORF">S01H4_26779</name>
</gene>
<proteinExistence type="inferred from homology"/>
<feature type="domain" description="Sulfatase N-terminal" evidence="5">
    <location>
        <begin position="13"/>
        <end position="132"/>
    </location>
</feature>
<feature type="non-terminal residue" evidence="6">
    <location>
        <position position="152"/>
    </location>
</feature>
<dbReference type="GO" id="GO:0004065">
    <property type="term" value="F:arylsulfatase activity"/>
    <property type="evidence" value="ECO:0007669"/>
    <property type="project" value="TreeGrafter"/>
</dbReference>
<dbReference type="Pfam" id="PF00884">
    <property type="entry name" value="Sulfatase"/>
    <property type="match status" value="1"/>
</dbReference>
<accession>X1C2G5</accession>
<evidence type="ECO:0000259" key="5">
    <source>
        <dbReference type="Pfam" id="PF00884"/>
    </source>
</evidence>
<keyword evidence="3" id="KW-0378">Hydrolase</keyword>
<evidence type="ECO:0000256" key="1">
    <source>
        <dbReference type="ARBA" id="ARBA00008779"/>
    </source>
</evidence>
<sequence>MFHFVSSLHGQRPNIILVMTDDQGYGDLGYNDHPNIVTPNIDSFAENSVVFDKFCASPVCAPTRASLMTGRYNYRTPVCDTWLGRASMHPDEVTIAEILKDNGYRTGIYGKWHLGDNYPMRPQDQGFEDVLIHLGGGIGQPSDPIDGSKYTD</sequence>
<dbReference type="EMBL" id="BART01012965">
    <property type="protein sequence ID" value="GAG87542.1"/>
    <property type="molecule type" value="Genomic_DNA"/>
</dbReference>
<comment type="caution">
    <text evidence="6">The sequence shown here is derived from an EMBL/GenBank/DDBJ whole genome shotgun (WGS) entry which is preliminary data.</text>
</comment>
<dbReference type="PANTHER" id="PTHR42693">
    <property type="entry name" value="ARYLSULFATASE FAMILY MEMBER"/>
    <property type="match status" value="1"/>
</dbReference>
<evidence type="ECO:0000256" key="4">
    <source>
        <dbReference type="ARBA" id="ARBA00022837"/>
    </source>
</evidence>
<dbReference type="InterPro" id="IPR017850">
    <property type="entry name" value="Alkaline_phosphatase_core_sf"/>
</dbReference>
<evidence type="ECO:0000256" key="3">
    <source>
        <dbReference type="ARBA" id="ARBA00022801"/>
    </source>
</evidence>
<dbReference type="InterPro" id="IPR000917">
    <property type="entry name" value="Sulfatase_N"/>
</dbReference>
<dbReference type="InterPro" id="IPR024607">
    <property type="entry name" value="Sulfatase_CS"/>
</dbReference>
<name>X1C2G5_9ZZZZ</name>
<protein>
    <recommendedName>
        <fullName evidence="5">Sulfatase N-terminal domain-containing protein</fullName>
    </recommendedName>
</protein>
<dbReference type="AlphaFoldDB" id="X1C2G5"/>
<comment type="similarity">
    <text evidence="1">Belongs to the sulfatase family.</text>
</comment>
<evidence type="ECO:0000313" key="6">
    <source>
        <dbReference type="EMBL" id="GAG87542.1"/>
    </source>
</evidence>
<dbReference type="Gene3D" id="3.40.720.10">
    <property type="entry name" value="Alkaline Phosphatase, subunit A"/>
    <property type="match status" value="1"/>
</dbReference>
<dbReference type="PANTHER" id="PTHR42693:SF53">
    <property type="entry name" value="ENDO-4-O-SULFATASE"/>
    <property type="match status" value="1"/>
</dbReference>
<dbReference type="GO" id="GO:0046872">
    <property type="term" value="F:metal ion binding"/>
    <property type="evidence" value="ECO:0007669"/>
    <property type="project" value="UniProtKB-KW"/>
</dbReference>
<keyword evidence="4" id="KW-0106">Calcium</keyword>
<dbReference type="SUPFAM" id="SSF53649">
    <property type="entry name" value="Alkaline phosphatase-like"/>
    <property type="match status" value="1"/>
</dbReference>